<dbReference type="SUPFAM" id="SSF53474">
    <property type="entry name" value="alpha/beta-Hydrolases"/>
    <property type="match status" value="1"/>
</dbReference>
<dbReference type="AlphaFoldDB" id="A0A7W7CFJ3"/>
<dbReference type="EMBL" id="JACHMH010000001">
    <property type="protein sequence ID" value="MBB4680292.1"/>
    <property type="molecule type" value="Genomic_DNA"/>
</dbReference>
<evidence type="ECO:0000313" key="2">
    <source>
        <dbReference type="EMBL" id="MBB4680292.1"/>
    </source>
</evidence>
<dbReference type="PANTHER" id="PTHR43433:SF5">
    <property type="entry name" value="AB HYDROLASE-1 DOMAIN-CONTAINING PROTEIN"/>
    <property type="match status" value="1"/>
</dbReference>
<sequence>MTGTTGYAPLSDLAVYYEIHGTGSPLVLLHGGALTIDLSFGPLVGALAQRHQVIAIELQGHGHTADRAEPGSIASFAADVIGVLDHLGVDQADLFGYSLGGLVAAQVGLDHPDRVGKLALAATHFHPDGYKPEITDPAQTSDLLPTAADFADMLAAYRSVAPDPDHFEAFLNKLQVVVHGWTGWTPEQLGRITAESLLIIGDNDFIRLDHAVEFHRHLPNAHLAVLPQTKHMEVVRRIDLVLPMLTHFLG</sequence>
<dbReference type="Gene3D" id="3.40.50.1820">
    <property type="entry name" value="alpha/beta hydrolase"/>
    <property type="match status" value="1"/>
</dbReference>
<organism evidence="2 3">
    <name type="scientific">Crossiella cryophila</name>
    <dbReference type="NCBI Taxonomy" id="43355"/>
    <lineage>
        <taxon>Bacteria</taxon>
        <taxon>Bacillati</taxon>
        <taxon>Actinomycetota</taxon>
        <taxon>Actinomycetes</taxon>
        <taxon>Pseudonocardiales</taxon>
        <taxon>Pseudonocardiaceae</taxon>
        <taxon>Crossiella</taxon>
    </lineage>
</organism>
<dbReference type="InterPro" id="IPR029058">
    <property type="entry name" value="AB_hydrolase_fold"/>
</dbReference>
<gene>
    <name evidence="2" type="ORF">HNR67_006410</name>
</gene>
<dbReference type="Pfam" id="PF00561">
    <property type="entry name" value="Abhydrolase_1"/>
    <property type="match status" value="1"/>
</dbReference>
<feature type="domain" description="AB hydrolase-1" evidence="1">
    <location>
        <begin position="25"/>
        <end position="138"/>
    </location>
</feature>
<dbReference type="InterPro" id="IPR000073">
    <property type="entry name" value="AB_hydrolase_1"/>
</dbReference>
<protein>
    <submittedName>
        <fullName evidence="2">Pimeloyl-ACP methyl ester carboxylesterase</fullName>
    </submittedName>
</protein>
<keyword evidence="3" id="KW-1185">Reference proteome</keyword>
<dbReference type="RefSeq" id="WP_246492644.1">
    <property type="nucleotide sequence ID" value="NZ_BAAAUI010000009.1"/>
</dbReference>
<dbReference type="Proteomes" id="UP000533598">
    <property type="component" value="Unassembled WGS sequence"/>
</dbReference>
<dbReference type="PRINTS" id="PR00111">
    <property type="entry name" value="ABHYDROLASE"/>
</dbReference>
<name>A0A7W7CFJ3_9PSEU</name>
<accession>A0A7W7CFJ3</accession>
<evidence type="ECO:0000313" key="3">
    <source>
        <dbReference type="Proteomes" id="UP000533598"/>
    </source>
</evidence>
<proteinExistence type="predicted"/>
<dbReference type="PANTHER" id="PTHR43433">
    <property type="entry name" value="HYDROLASE, ALPHA/BETA FOLD FAMILY PROTEIN"/>
    <property type="match status" value="1"/>
</dbReference>
<dbReference type="InterPro" id="IPR050471">
    <property type="entry name" value="AB_hydrolase"/>
</dbReference>
<comment type="caution">
    <text evidence="2">The sequence shown here is derived from an EMBL/GenBank/DDBJ whole genome shotgun (WGS) entry which is preliminary data.</text>
</comment>
<reference evidence="2 3" key="1">
    <citation type="submission" date="2020-08" db="EMBL/GenBank/DDBJ databases">
        <title>Sequencing the genomes of 1000 actinobacteria strains.</title>
        <authorList>
            <person name="Klenk H.-P."/>
        </authorList>
    </citation>
    <scope>NUCLEOTIDE SEQUENCE [LARGE SCALE GENOMIC DNA]</scope>
    <source>
        <strain evidence="2 3">DSM 44230</strain>
    </source>
</reference>
<evidence type="ECO:0000259" key="1">
    <source>
        <dbReference type="Pfam" id="PF00561"/>
    </source>
</evidence>
<dbReference type="GO" id="GO:0003824">
    <property type="term" value="F:catalytic activity"/>
    <property type="evidence" value="ECO:0007669"/>
    <property type="project" value="UniProtKB-ARBA"/>
</dbReference>